<protein>
    <submittedName>
        <fullName evidence="1">Uncharacterized protein</fullName>
    </submittedName>
</protein>
<keyword evidence="2" id="KW-1185">Reference proteome</keyword>
<evidence type="ECO:0000313" key="2">
    <source>
        <dbReference type="Proteomes" id="UP000470771"/>
    </source>
</evidence>
<dbReference type="EMBL" id="WWNE01000007">
    <property type="protein sequence ID" value="NBG66224.1"/>
    <property type="molecule type" value="Genomic_DNA"/>
</dbReference>
<dbReference type="RefSeq" id="WP_160633183.1">
    <property type="nucleotide sequence ID" value="NZ_WWNE01000007.1"/>
</dbReference>
<reference evidence="1 2" key="1">
    <citation type="submission" date="2019-12" db="EMBL/GenBank/DDBJ databases">
        <authorList>
            <person name="Zhao J."/>
        </authorList>
    </citation>
    <scope>NUCLEOTIDE SEQUENCE [LARGE SCALE GENOMIC DNA]</scope>
    <source>
        <strain evidence="1 2">S-15</strain>
    </source>
</reference>
<proteinExistence type="predicted"/>
<evidence type="ECO:0000313" key="1">
    <source>
        <dbReference type="EMBL" id="NBG66224.1"/>
    </source>
</evidence>
<accession>A0A6N9NK26</accession>
<organism evidence="1 2">
    <name type="scientific">Acidiluteibacter ferrifornacis</name>
    <dbReference type="NCBI Taxonomy" id="2692424"/>
    <lineage>
        <taxon>Bacteria</taxon>
        <taxon>Pseudomonadati</taxon>
        <taxon>Bacteroidota</taxon>
        <taxon>Flavobacteriia</taxon>
        <taxon>Flavobacteriales</taxon>
        <taxon>Cryomorphaceae</taxon>
        <taxon>Acidiluteibacter</taxon>
    </lineage>
</organism>
<dbReference type="Proteomes" id="UP000470771">
    <property type="component" value="Unassembled WGS sequence"/>
</dbReference>
<comment type="caution">
    <text evidence="1">The sequence shown here is derived from an EMBL/GenBank/DDBJ whole genome shotgun (WGS) entry which is preliminary data.</text>
</comment>
<gene>
    <name evidence="1" type="ORF">GQN54_08855</name>
</gene>
<name>A0A6N9NK26_9FLAO</name>
<dbReference type="AlphaFoldDB" id="A0A6N9NK26"/>
<sequence length="194" mass="22320">MEDYNSKLFLEQLENGKNAYKNLASTYGQMVIQINNLNTRVRKQMNNISEIEEGLDSNLEENSIQQVAQSILEELDTFNSSINENLELFKKCISESLNFYTTSLQYYKQEKSELSALIKARKTVLFLEALMRKFKNKVIGVQTGLNVLPAFTEQMRHSYKAFEKNAIKLIVELKNAEGECLEAAKLMESKIQVK</sequence>